<dbReference type="Proteomes" id="UP000789901">
    <property type="component" value="Unassembled WGS sequence"/>
</dbReference>
<organism evidence="1 2">
    <name type="scientific">Gigaspora margarita</name>
    <dbReference type="NCBI Taxonomy" id="4874"/>
    <lineage>
        <taxon>Eukaryota</taxon>
        <taxon>Fungi</taxon>
        <taxon>Fungi incertae sedis</taxon>
        <taxon>Mucoromycota</taxon>
        <taxon>Glomeromycotina</taxon>
        <taxon>Glomeromycetes</taxon>
        <taxon>Diversisporales</taxon>
        <taxon>Gigasporaceae</taxon>
        <taxon>Gigaspora</taxon>
    </lineage>
</organism>
<proteinExistence type="predicted"/>
<sequence>FPTFKPDETEDIVVKVKPCRQILGSNLWDDILTNFIASNHIFFLTILHARKKLPIHLTVREVSVCKDLFREELDLEIPVYEFCEVSNPSIINDEDLAEASFWIDCFSSIYLLGK</sequence>
<protein>
    <submittedName>
        <fullName evidence="1">24425_t:CDS:1</fullName>
    </submittedName>
</protein>
<dbReference type="EMBL" id="CAJVQB010039772">
    <property type="protein sequence ID" value="CAG8827688.1"/>
    <property type="molecule type" value="Genomic_DNA"/>
</dbReference>
<comment type="caution">
    <text evidence="1">The sequence shown here is derived from an EMBL/GenBank/DDBJ whole genome shotgun (WGS) entry which is preliminary data.</text>
</comment>
<reference evidence="1 2" key="1">
    <citation type="submission" date="2021-06" db="EMBL/GenBank/DDBJ databases">
        <authorList>
            <person name="Kallberg Y."/>
            <person name="Tangrot J."/>
            <person name="Rosling A."/>
        </authorList>
    </citation>
    <scope>NUCLEOTIDE SEQUENCE [LARGE SCALE GENOMIC DNA]</scope>
    <source>
        <strain evidence="1 2">120-4 pot B 10/14</strain>
    </source>
</reference>
<accession>A0ABN7WCW8</accession>
<name>A0ABN7WCW8_GIGMA</name>
<feature type="non-terminal residue" evidence="1">
    <location>
        <position position="1"/>
    </location>
</feature>
<gene>
    <name evidence="1" type="ORF">GMARGA_LOCUS29482</name>
</gene>
<evidence type="ECO:0000313" key="2">
    <source>
        <dbReference type="Proteomes" id="UP000789901"/>
    </source>
</evidence>
<keyword evidence="2" id="KW-1185">Reference proteome</keyword>
<evidence type="ECO:0000313" key="1">
    <source>
        <dbReference type="EMBL" id="CAG8827688.1"/>
    </source>
</evidence>